<organism evidence="1 2">
    <name type="scientific">Artomyces pyxidatus</name>
    <dbReference type="NCBI Taxonomy" id="48021"/>
    <lineage>
        <taxon>Eukaryota</taxon>
        <taxon>Fungi</taxon>
        <taxon>Dikarya</taxon>
        <taxon>Basidiomycota</taxon>
        <taxon>Agaricomycotina</taxon>
        <taxon>Agaricomycetes</taxon>
        <taxon>Russulales</taxon>
        <taxon>Auriscalpiaceae</taxon>
        <taxon>Artomyces</taxon>
    </lineage>
</organism>
<dbReference type="EMBL" id="MU277230">
    <property type="protein sequence ID" value="KAI0059024.1"/>
    <property type="molecule type" value="Genomic_DNA"/>
</dbReference>
<reference evidence="1" key="1">
    <citation type="submission" date="2021-03" db="EMBL/GenBank/DDBJ databases">
        <authorList>
            <consortium name="DOE Joint Genome Institute"/>
            <person name="Ahrendt S."/>
            <person name="Looney B.P."/>
            <person name="Miyauchi S."/>
            <person name="Morin E."/>
            <person name="Drula E."/>
            <person name="Courty P.E."/>
            <person name="Chicoki N."/>
            <person name="Fauchery L."/>
            <person name="Kohler A."/>
            <person name="Kuo A."/>
            <person name="Labutti K."/>
            <person name="Pangilinan J."/>
            <person name="Lipzen A."/>
            <person name="Riley R."/>
            <person name="Andreopoulos W."/>
            <person name="He G."/>
            <person name="Johnson J."/>
            <person name="Barry K.W."/>
            <person name="Grigoriev I.V."/>
            <person name="Nagy L."/>
            <person name="Hibbett D."/>
            <person name="Henrissat B."/>
            <person name="Matheny P.B."/>
            <person name="Labbe J."/>
            <person name="Martin F."/>
        </authorList>
    </citation>
    <scope>NUCLEOTIDE SEQUENCE</scope>
    <source>
        <strain evidence="1">HHB10654</strain>
    </source>
</reference>
<keyword evidence="2" id="KW-1185">Reference proteome</keyword>
<evidence type="ECO:0000313" key="2">
    <source>
        <dbReference type="Proteomes" id="UP000814140"/>
    </source>
</evidence>
<reference evidence="1" key="2">
    <citation type="journal article" date="2022" name="New Phytol.">
        <title>Evolutionary transition to the ectomycorrhizal habit in the genomes of a hyperdiverse lineage of mushroom-forming fungi.</title>
        <authorList>
            <person name="Looney B."/>
            <person name="Miyauchi S."/>
            <person name="Morin E."/>
            <person name="Drula E."/>
            <person name="Courty P.E."/>
            <person name="Kohler A."/>
            <person name="Kuo A."/>
            <person name="LaButti K."/>
            <person name="Pangilinan J."/>
            <person name="Lipzen A."/>
            <person name="Riley R."/>
            <person name="Andreopoulos W."/>
            <person name="He G."/>
            <person name="Johnson J."/>
            <person name="Nolan M."/>
            <person name="Tritt A."/>
            <person name="Barry K.W."/>
            <person name="Grigoriev I.V."/>
            <person name="Nagy L.G."/>
            <person name="Hibbett D."/>
            <person name="Henrissat B."/>
            <person name="Matheny P.B."/>
            <person name="Labbe J."/>
            <person name="Martin F.M."/>
        </authorList>
    </citation>
    <scope>NUCLEOTIDE SEQUENCE</scope>
    <source>
        <strain evidence="1">HHB10654</strain>
    </source>
</reference>
<name>A0ACB8SRN4_9AGAM</name>
<gene>
    <name evidence="1" type="ORF">BV25DRAFT_1775438</name>
</gene>
<accession>A0ACB8SRN4</accession>
<feature type="non-terminal residue" evidence="1">
    <location>
        <position position="1"/>
    </location>
</feature>
<feature type="non-terminal residue" evidence="1">
    <location>
        <position position="147"/>
    </location>
</feature>
<proteinExistence type="predicted"/>
<comment type="caution">
    <text evidence="1">The sequence shown here is derived from an EMBL/GenBank/DDBJ whole genome shotgun (WGS) entry which is preliminary data.</text>
</comment>
<dbReference type="Proteomes" id="UP000814140">
    <property type="component" value="Unassembled WGS sequence"/>
</dbReference>
<protein>
    <submittedName>
        <fullName evidence="1">Uncharacterized protein</fullName>
    </submittedName>
</protein>
<evidence type="ECO:0000313" key="1">
    <source>
        <dbReference type="EMBL" id="KAI0059024.1"/>
    </source>
</evidence>
<sequence>DIARLRIRNRWINDTVLNECAVLLYEACNGPHRERCAIFTSHDLRLVDRDADEAEFWRRAKCTEYWKRDGVLQFIGTLVQVARMRGLQVEFDSSPWKACVVPSQALQKNTYDCGVWVLATIAAVIRGFDLVDLSEIDIRRFRSFLLT</sequence>